<name>A0ABR1FFS3_9ASCO</name>
<dbReference type="PROSITE" id="PS50888">
    <property type="entry name" value="BHLH"/>
    <property type="match status" value="1"/>
</dbReference>
<feature type="compositionally biased region" description="Acidic residues" evidence="3">
    <location>
        <begin position="365"/>
        <end position="374"/>
    </location>
</feature>
<accession>A0ABR1FFS3</accession>
<keyword evidence="6" id="KW-1185">Reference proteome</keyword>
<sequence>MSPPTLPPISIMTHASAPSSRPLLPHPQNTSASDSNPSPTMSAAPAREMFYRGDMSPYNYSHPQPYHQQQSQQQQQQQQQAQQPSQQFNAAPQQPQQPVQQQSSWYGHPADYDSRRGSLASQDSAYVVQGGTSATDQRAGPPFLNGQARGPTVPRGAPPVTRPTPYAPNPNAAAPTKGFPYAFPDPAALAAPVTPQVPYGGSPVVLGYANAAAAASRTSVDSYDRMSGRSLDLDDAASTVTTVATPNGPVYNGGLGPGPYSRSPELRQTHKIAERRRRQDMSTLYDDLKRILPEEKGAKSSKHDILSRAVNVIKNIQTFTDDMQQEINELRSKLGLPPKRFPSLSAIATDRSNRNSMGSDRQDSSDNDQMDLSK</sequence>
<feature type="region of interest" description="Disordered" evidence="3">
    <location>
        <begin position="130"/>
        <end position="164"/>
    </location>
</feature>
<dbReference type="Proteomes" id="UP001498771">
    <property type="component" value="Unassembled WGS sequence"/>
</dbReference>
<feature type="domain" description="BHLH" evidence="4">
    <location>
        <begin position="265"/>
        <end position="316"/>
    </location>
</feature>
<evidence type="ECO:0000313" key="5">
    <source>
        <dbReference type="EMBL" id="KAK7208053.1"/>
    </source>
</evidence>
<evidence type="ECO:0000313" key="6">
    <source>
        <dbReference type="Proteomes" id="UP001498771"/>
    </source>
</evidence>
<feature type="region of interest" description="Disordered" evidence="3">
    <location>
        <begin position="331"/>
        <end position="374"/>
    </location>
</feature>
<dbReference type="InterPro" id="IPR011598">
    <property type="entry name" value="bHLH_dom"/>
</dbReference>
<dbReference type="PANTHER" id="PTHR10328:SF15">
    <property type="entry name" value="BHLH TRANSCRIPTION FACTOR"/>
    <property type="match status" value="1"/>
</dbReference>
<dbReference type="SUPFAM" id="SSF47459">
    <property type="entry name" value="HLH, helix-loop-helix DNA-binding domain"/>
    <property type="match status" value="1"/>
</dbReference>
<feature type="region of interest" description="Disordered" evidence="3">
    <location>
        <begin position="1"/>
        <end position="118"/>
    </location>
</feature>
<dbReference type="SMART" id="SM00353">
    <property type="entry name" value="HLH"/>
    <property type="match status" value="1"/>
</dbReference>
<organism evidence="5 6">
    <name type="scientific">Myxozyma melibiosi</name>
    <dbReference type="NCBI Taxonomy" id="54550"/>
    <lineage>
        <taxon>Eukaryota</taxon>
        <taxon>Fungi</taxon>
        <taxon>Dikarya</taxon>
        <taxon>Ascomycota</taxon>
        <taxon>Saccharomycotina</taxon>
        <taxon>Lipomycetes</taxon>
        <taxon>Lipomycetales</taxon>
        <taxon>Lipomycetaceae</taxon>
        <taxon>Myxozyma</taxon>
    </lineage>
</organism>
<gene>
    <name evidence="5" type="ORF">BZA70DRAFT_33574</name>
</gene>
<keyword evidence="1" id="KW-0238">DNA-binding</keyword>
<dbReference type="EMBL" id="JBBJBU010000001">
    <property type="protein sequence ID" value="KAK7208053.1"/>
    <property type="molecule type" value="Genomic_DNA"/>
</dbReference>
<evidence type="ECO:0000256" key="3">
    <source>
        <dbReference type="SAM" id="MobiDB-lite"/>
    </source>
</evidence>
<proteinExistence type="predicted"/>
<keyword evidence="2" id="KW-0539">Nucleus</keyword>
<evidence type="ECO:0000256" key="1">
    <source>
        <dbReference type="ARBA" id="ARBA00023125"/>
    </source>
</evidence>
<dbReference type="PANTHER" id="PTHR10328">
    <property type="entry name" value="PROTEIN MAX MYC-ASSOCIATED FACTOR X"/>
    <property type="match status" value="1"/>
</dbReference>
<feature type="compositionally biased region" description="Low complexity" evidence="3">
    <location>
        <begin position="63"/>
        <end position="103"/>
    </location>
</feature>
<dbReference type="GeneID" id="90040552"/>
<feature type="compositionally biased region" description="Polar residues" evidence="3">
    <location>
        <begin position="27"/>
        <end position="41"/>
    </location>
</feature>
<comment type="caution">
    <text evidence="5">The sequence shown here is derived from an EMBL/GenBank/DDBJ whole genome shotgun (WGS) entry which is preliminary data.</text>
</comment>
<dbReference type="InterPro" id="IPR036638">
    <property type="entry name" value="HLH_DNA-bd_sf"/>
</dbReference>
<dbReference type="RefSeq" id="XP_064771086.1">
    <property type="nucleotide sequence ID" value="XM_064915040.1"/>
</dbReference>
<feature type="region of interest" description="Disordered" evidence="3">
    <location>
        <begin position="245"/>
        <end position="264"/>
    </location>
</feature>
<evidence type="ECO:0000256" key="2">
    <source>
        <dbReference type="ARBA" id="ARBA00023242"/>
    </source>
</evidence>
<dbReference type="Gene3D" id="4.10.280.10">
    <property type="entry name" value="Helix-loop-helix DNA-binding domain"/>
    <property type="match status" value="1"/>
</dbReference>
<reference evidence="5 6" key="1">
    <citation type="submission" date="2024-03" db="EMBL/GenBank/DDBJ databases">
        <title>Genome-scale model development and genomic sequencing of the oleaginous clade Lipomyces.</title>
        <authorList>
            <consortium name="Lawrence Berkeley National Laboratory"/>
            <person name="Czajka J.J."/>
            <person name="Han Y."/>
            <person name="Kim J."/>
            <person name="Mondo S.J."/>
            <person name="Hofstad B.A."/>
            <person name="Robles A."/>
            <person name="Haridas S."/>
            <person name="Riley R."/>
            <person name="LaButti K."/>
            <person name="Pangilinan J."/>
            <person name="Andreopoulos W."/>
            <person name="Lipzen A."/>
            <person name="Yan J."/>
            <person name="Wang M."/>
            <person name="Ng V."/>
            <person name="Grigoriev I.V."/>
            <person name="Spatafora J.W."/>
            <person name="Magnuson J.K."/>
            <person name="Baker S.E."/>
            <person name="Pomraning K.R."/>
        </authorList>
    </citation>
    <scope>NUCLEOTIDE SEQUENCE [LARGE SCALE GENOMIC DNA]</scope>
    <source>
        <strain evidence="5 6">Phaff 52-87</strain>
    </source>
</reference>
<protein>
    <recommendedName>
        <fullName evidence="4">BHLH domain-containing protein</fullName>
    </recommendedName>
</protein>
<dbReference type="Pfam" id="PF00010">
    <property type="entry name" value="HLH"/>
    <property type="match status" value="1"/>
</dbReference>
<evidence type="ECO:0000259" key="4">
    <source>
        <dbReference type="PROSITE" id="PS50888"/>
    </source>
</evidence>